<feature type="domain" description="Fumarylacetoacetase-like C-terminal" evidence="2">
    <location>
        <begin position="62"/>
        <end position="257"/>
    </location>
</feature>
<dbReference type="PANTHER" id="PTHR30143">
    <property type="entry name" value="ACID HYDRATASE"/>
    <property type="match status" value="1"/>
</dbReference>
<dbReference type="EMBL" id="JACHIW010000001">
    <property type="protein sequence ID" value="MBB5156955.1"/>
    <property type="molecule type" value="Genomic_DNA"/>
</dbReference>
<organism evidence="3 4">
    <name type="scientific">Saccharopolyspora phatthalungensis</name>
    <dbReference type="NCBI Taxonomy" id="664693"/>
    <lineage>
        <taxon>Bacteria</taxon>
        <taxon>Bacillati</taxon>
        <taxon>Actinomycetota</taxon>
        <taxon>Actinomycetes</taxon>
        <taxon>Pseudonocardiales</taxon>
        <taxon>Pseudonocardiaceae</taxon>
        <taxon>Saccharopolyspora</taxon>
    </lineage>
</organism>
<dbReference type="PANTHER" id="PTHR30143:SF0">
    <property type="entry name" value="2-KETO-4-PENTENOATE HYDRATASE"/>
    <property type="match status" value="1"/>
</dbReference>
<dbReference type="InterPro" id="IPR011234">
    <property type="entry name" value="Fumarylacetoacetase-like_C"/>
</dbReference>
<protein>
    <submittedName>
        <fullName evidence="3">2-keto-4-pentenoate hydratase</fullName>
        <ecNumber evidence="3">4.2.1.80</ecNumber>
    </submittedName>
</protein>
<dbReference type="RefSeq" id="WP_184727989.1">
    <property type="nucleotide sequence ID" value="NZ_JACHIW010000001.1"/>
</dbReference>
<accession>A0A840QEP3</accession>
<evidence type="ECO:0000259" key="2">
    <source>
        <dbReference type="Pfam" id="PF01557"/>
    </source>
</evidence>
<dbReference type="Proteomes" id="UP000584374">
    <property type="component" value="Unassembled WGS sequence"/>
</dbReference>
<evidence type="ECO:0000313" key="3">
    <source>
        <dbReference type="EMBL" id="MBB5156955.1"/>
    </source>
</evidence>
<evidence type="ECO:0000256" key="1">
    <source>
        <dbReference type="ARBA" id="ARBA00023239"/>
    </source>
</evidence>
<dbReference type="InterPro" id="IPR036663">
    <property type="entry name" value="Fumarylacetoacetase_C_sf"/>
</dbReference>
<comment type="caution">
    <text evidence="3">The sequence shown here is derived from an EMBL/GenBank/DDBJ whole genome shotgun (WGS) entry which is preliminary data.</text>
</comment>
<dbReference type="SUPFAM" id="SSF56529">
    <property type="entry name" value="FAH"/>
    <property type="match status" value="1"/>
</dbReference>
<dbReference type="Gene3D" id="3.90.850.10">
    <property type="entry name" value="Fumarylacetoacetase-like, C-terminal domain"/>
    <property type="match status" value="1"/>
</dbReference>
<dbReference type="GO" id="GO:0005737">
    <property type="term" value="C:cytoplasm"/>
    <property type="evidence" value="ECO:0007669"/>
    <property type="project" value="TreeGrafter"/>
</dbReference>
<keyword evidence="4" id="KW-1185">Reference proteome</keyword>
<name>A0A840QEP3_9PSEU</name>
<dbReference type="Pfam" id="PF01557">
    <property type="entry name" value="FAA_hydrolase"/>
    <property type="match status" value="1"/>
</dbReference>
<proteinExistence type="predicted"/>
<reference evidence="3 4" key="1">
    <citation type="submission" date="2020-08" db="EMBL/GenBank/DDBJ databases">
        <title>Sequencing the genomes of 1000 actinobacteria strains.</title>
        <authorList>
            <person name="Klenk H.-P."/>
        </authorList>
    </citation>
    <scope>NUCLEOTIDE SEQUENCE [LARGE SCALE GENOMIC DNA]</scope>
    <source>
        <strain evidence="3 4">DSM 45584</strain>
    </source>
</reference>
<dbReference type="GO" id="GO:0008684">
    <property type="term" value="F:2-oxopent-4-enoate hydratase activity"/>
    <property type="evidence" value="ECO:0007669"/>
    <property type="project" value="UniProtKB-EC"/>
</dbReference>
<dbReference type="InterPro" id="IPR050772">
    <property type="entry name" value="Hydratase-Decarb/MhpD_sf"/>
</dbReference>
<gene>
    <name evidence="3" type="ORF">BJ970_004489</name>
</gene>
<keyword evidence="1 3" id="KW-0456">Lyase</keyword>
<dbReference type="EC" id="4.2.1.80" evidence="3"/>
<dbReference type="AlphaFoldDB" id="A0A840QEP3"/>
<sequence>METTELQDAVTRLIGAHEKREPIDPLVKTFPDASPEDAYRVQQELVRRWVDAGDTVRGHKVGLASAAMQRQMGVDQPDYGHLTASMFHLEHQAISTMRFLQPRIEPEIAFVLGAPLRGPGLTVADAVRAVDFVLPSLEIVDSRIRDWNITLFDTIADNASSGGVVLGSRPTSLREVDLRLTGCTLHVNGSLVDTGAGAAVLGSPLNALVWLANTVGPLGVTLEPGHVVLPGSMTAAQPVRPGDTVVATMAGLGSVTAMFAPEEEQ</sequence>
<evidence type="ECO:0000313" key="4">
    <source>
        <dbReference type="Proteomes" id="UP000584374"/>
    </source>
</evidence>